<organism evidence="2 3">
    <name type="scientific">Verminephrobacter aporrectodeae subsp. tuberculatae</name>
    <dbReference type="NCBI Taxonomy" id="1110392"/>
    <lineage>
        <taxon>Bacteria</taxon>
        <taxon>Pseudomonadati</taxon>
        <taxon>Pseudomonadota</taxon>
        <taxon>Betaproteobacteria</taxon>
        <taxon>Burkholderiales</taxon>
        <taxon>Comamonadaceae</taxon>
        <taxon>Verminephrobacter</taxon>
    </lineage>
</organism>
<proteinExistence type="predicted"/>
<feature type="region of interest" description="Disordered" evidence="1">
    <location>
        <begin position="73"/>
        <end position="94"/>
    </location>
</feature>
<gene>
    <name evidence="2" type="ORF">D5039_01315</name>
</gene>
<evidence type="ECO:0000256" key="1">
    <source>
        <dbReference type="SAM" id="MobiDB-lite"/>
    </source>
</evidence>
<reference evidence="3" key="1">
    <citation type="submission" date="2023-07" db="EMBL/GenBank/DDBJ databases">
        <title>Verminephrobacter genomes.</title>
        <authorList>
            <person name="Lund M.B."/>
        </authorList>
    </citation>
    <scope>NUCLEOTIDE SEQUENCE [LARGE SCALE GENOMIC DNA]</scope>
    <source>
        <strain evidence="3">AtM5-05</strain>
    </source>
</reference>
<sequence>MDIGGAVTSNPALMVAPRYRHSCWLKSEATRCLFVSTTIMFQKSKTPNHVYTVELVFMGEPSEISDRLNLQPNNAFSQSQNRPPPSRQHPPYWGYNGERETGYQSRWESLEDGLIFLLEVMDSRREKIIAIGHQFNGHWWCGHFQSSFDGGPTLSAKLLVEISNYEIPLRIANYYSSEE</sequence>
<protein>
    <submittedName>
        <fullName evidence="2">DUF4279 domain-containing protein</fullName>
    </submittedName>
</protein>
<dbReference type="Proteomes" id="UP001208935">
    <property type="component" value="Unassembled WGS sequence"/>
</dbReference>
<name>A0ABT3KNF9_9BURK</name>
<comment type="caution">
    <text evidence="2">The sequence shown here is derived from an EMBL/GenBank/DDBJ whole genome shotgun (WGS) entry which is preliminary data.</text>
</comment>
<evidence type="ECO:0000313" key="2">
    <source>
        <dbReference type="EMBL" id="MCW5319857.1"/>
    </source>
</evidence>
<keyword evidence="3" id="KW-1185">Reference proteome</keyword>
<accession>A0ABT3KNF9</accession>
<evidence type="ECO:0000313" key="3">
    <source>
        <dbReference type="Proteomes" id="UP001208935"/>
    </source>
</evidence>
<dbReference type="Pfam" id="PF14106">
    <property type="entry name" value="DUF4279"/>
    <property type="match status" value="1"/>
</dbReference>
<dbReference type="InterPro" id="IPR025459">
    <property type="entry name" value="DUF4279"/>
</dbReference>
<dbReference type="EMBL" id="QZCW01000001">
    <property type="protein sequence ID" value="MCW5319857.1"/>
    <property type="molecule type" value="Genomic_DNA"/>
</dbReference>